<dbReference type="RefSeq" id="WP_180498687.1">
    <property type="nucleotide sequence ID" value="NZ_CAIJCS010000014.1"/>
</dbReference>
<keyword evidence="4" id="KW-1185">Reference proteome</keyword>
<dbReference type="EMBL" id="CAIJCS010000014">
    <property type="protein sequence ID" value="CAC9924815.1"/>
    <property type="molecule type" value="Genomic_DNA"/>
</dbReference>
<dbReference type="InterPro" id="IPR036779">
    <property type="entry name" value="LysM_dom_sf"/>
</dbReference>
<dbReference type="SMART" id="SM00257">
    <property type="entry name" value="LysM"/>
    <property type="match status" value="1"/>
</dbReference>
<comment type="caution">
    <text evidence="3">The sequence shown here is derived from an EMBL/GenBank/DDBJ whole genome shotgun (WGS) entry which is preliminary data.</text>
</comment>
<name>A0A6V6XZH2_9FIRM</name>
<proteinExistence type="predicted"/>
<keyword evidence="1" id="KW-1133">Transmembrane helix</keyword>
<sequence>MNKVQIKNNNQRLVSKSEYRRRRLRLIPIIGILLLIMMGMNFAPSAKTTYFVREDYHVQSGDTLWNIAASYAGEKDDLRMIVDSIMEENQLKDSADIHPGDVLQIVIKH</sequence>
<dbReference type="InterPro" id="IPR018392">
    <property type="entry name" value="LysM"/>
</dbReference>
<evidence type="ECO:0000259" key="2">
    <source>
        <dbReference type="PROSITE" id="PS51782"/>
    </source>
</evidence>
<evidence type="ECO:0000256" key="1">
    <source>
        <dbReference type="SAM" id="Phobius"/>
    </source>
</evidence>
<reference evidence="3 4" key="1">
    <citation type="submission" date="2020-06" db="EMBL/GenBank/DDBJ databases">
        <authorList>
            <person name="Criscuolo A."/>
        </authorList>
    </citation>
    <scope>NUCLEOTIDE SEQUENCE [LARGE SCALE GENOMIC DNA]</scope>
    <source>
        <strain evidence="3">1804121828</strain>
    </source>
</reference>
<dbReference type="Gene3D" id="3.10.350.10">
    <property type="entry name" value="LysM domain"/>
    <property type="match status" value="1"/>
</dbReference>
<organism evidence="3 4">
    <name type="scientific">Aedoeadaptatus nemausensis</name>
    <dbReference type="NCBI Taxonomy" id="2582829"/>
    <lineage>
        <taxon>Bacteria</taxon>
        <taxon>Bacillati</taxon>
        <taxon>Bacillota</taxon>
        <taxon>Tissierellia</taxon>
        <taxon>Tissierellales</taxon>
        <taxon>Peptoniphilaceae</taxon>
        <taxon>Aedoeadaptatus</taxon>
    </lineage>
</organism>
<protein>
    <submittedName>
        <fullName evidence="3">LysM domain protein</fullName>
    </submittedName>
</protein>
<keyword evidence="1" id="KW-0812">Transmembrane</keyword>
<dbReference type="Pfam" id="PF01476">
    <property type="entry name" value="LysM"/>
    <property type="match status" value="1"/>
</dbReference>
<gene>
    <name evidence="3" type="ORF">PEPNEM18_00387</name>
</gene>
<feature type="domain" description="LysM" evidence="2">
    <location>
        <begin position="54"/>
        <end position="105"/>
    </location>
</feature>
<dbReference type="SUPFAM" id="SSF54106">
    <property type="entry name" value="LysM domain"/>
    <property type="match status" value="1"/>
</dbReference>
<dbReference type="AlphaFoldDB" id="A0A6V6XZH2"/>
<dbReference type="PROSITE" id="PS51782">
    <property type="entry name" value="LYSM"/>
    <property type="match status" value="1"/>
</dbReference>
<dbReference type="Proteomes" id="UP000586454">
    <property type="component" value="Unassembled WGS sequence"/>
</dbReference>
<evidence type="ECO:0000313" key="3">
    <source>
        <dbReference type="EMBL" id="CAC9924815.1"/>
    </source>
</evidence>
<accession>A0A6V6XZH2</accession>
<evidence type="ECO:0000313" key="4">
    <source>
        <dbReference type="Proteomes" id="UP000586454"/>
    </source>
</evidence>
<keyword evidence="1" id="KW-0472">Membrane</keyword>
<dbReference type="CDD" id="cd00118">
    <property type="entry name" value="LysM"/>
    <property type="match status" value="1"/>
</dbReference>
<feature type="transmembrane region" description="Helical" evidence="1">
    <location>
        <begin position="26"/>
        <end position="43"/>
    </location>
</feature>